<protein>
    <submittedName>
        <fullName evidence="3">Two-component sensor histidine kinase, contains HisKA and HATPase domains</fullName>
    </submittedName>
</protein>
<keyword evidence="1" id="KW-0812">Transmembrane</keyword>
<dbReference type="GO" id="GO:0016301">
    <property type="term" value="F:kinase activity"/>
    <property type="evidence" value="ECO:0007669"/>
    <property type="project" value="UniProtKB-KW"/>
</dbReference>
<dbReference type="SMART" id="SM00387">
    <property type="entry name" value="HATPase_c"/>
    <property type="match status" value="1"/>
</dbReference>
<keyword evidence="1" id="KW-0472">Membrane</keyword>
<dbReference type="PANTHER" id="PTHR43065:SF23">
    <property type="entry name" value="SENSOR HISTIDINE KINASE PDTAS"/>
    <property type="match status" value="1"/>
</dbReference>
<name>A0A1I3M843_9FLAO</name>
<sequence>MIFNKIIKNVKYYLLVFIVLFVGVFLLHNLLDNNNALEQQKIEQKLKEEHANAINSAKAGLQVYATIVSSIKSYTKNEATFPDEYQLQKYLNDLLKDINFKDSILISHVGIDHAFKYVITPNQIDPKKLKGVSTKSFISKKKIAALDRLMQSEDIELFPPINLREGWAGFPFDFSARNNKNEILGYVAPVINVKYLLDYFYENNDAETYVHKFIVNDSIDFTREAVHNNTEIFNATEDAEYYKNFDVKDRDYIYSSIQLFGLKLRIGSAYKVKPLVDKSSTNIAYAWYALISLLVLLSLYQFLKNRALNNSLHDANDLVLDKNKALEGNLLKIQTLIKEIHHRIKNNMQMVSGILLMQEDEYEDENIKKALRDSQNRIQSMSLVHEKLYANATLKEVNTKEYIEQLLMYVEDTVKYKALELQKEIVIIQELYFDGDTSSDLGLIINELVTNSFKHTFREGRNNKLRIEIIKEESFYKLIYKDYGKGLADNFDFKSAKTLGMQLITILTEQLGGRLEYNKSPDSTFIIYFKPLEKSFKA</sequence>
<dbReference type="AlphaFoldDB" id="A0A1I3M843"/>
<keyword evidence="3" id="KW-0418">Kinase</keyword>
<dbReference type="PANTHER" id="PTHR43065">
    <property type="entry name" value="SENSOR HISTIDINE KINASE"/>
    <property type="match status" value="1"/>
</dbReference>
<keyword evidence="4" id="KW-1185">Reference proteome</keyword>
<evidence type="ECO:0000259" key="2">
    <source>
        <dbReference type="SMART" id="SM00387"/>
    </source>
</evidence>
<keyword evidence="3" id="KW-0808">Transferase</keyword>
<proteinExistence type="predicted"/>
<dbReference type="InterPro" id="IPR011495">
    <property type="entry name" value="Sig_transdc_His_kin_sub2_dim/P"/>
</dbReference>
<dbReference type="Pfam" id="PF07568">
    <property type="entry name" value="HisKA_2"/>
    <property type="match status" value="1"/>
</dbReference>
<dbReference type="EMBL" id="FORM01000003">
    <property type="protein sequence ID" value="SFI92866.1"/>
    <property type="molecule type" value="Genomic_DNA"/>
</dbReference>
<accession>A0A1I3M843</accession>
<dbReference type="InterPro" id="IPR036890">
    <property type="entry name" value="HATPase_C_sf"/>
</dbReference>
<reference evidence="4" key="1">
    <citation type="submission" date="2016-10" db="EMBL/GenBank/DDBJ databases">
        <authorList>
            <person name="Varghese N."/>
            <person name="Submissions S."/>
        </authorList>
    </citation>
    <scope>NUCLEOTIDE SEQUENCE [LARGE SCALE GENOMIC DNA]</scope>
    <source>
        <strain evidence="4">DSM 28881</strain>
    </source>
</reference>
<dbReference type="STRING" id="1144750.SAMN05443431_10337"/>
<dbReference type="Gene3D" id="3.30.450.20">
    <property type="entry name" value="PAS domain"/>
    <property type="match status" value="1"/>
</dbReference>
<dbReference type="Proteomes" id="UP000199559">
    <property type="component" value="Unassembled WGS sequence"/>
</dbReference>
<evidence type="ECO:0000313" key="3">
    <source>
        <dbReference type="EMBL" id="SFI92866.1"/>
    </source>
</evidence>
<organism evidence="3 4">
    <name type="scientific">Olleya namhaensis</name>
    <dbReference type="NCBI Taxonomy" id="1144750"/>
    <lineage>
        <taxon>Bacteria</taxon>
        <taxon>Pseudomonadati</taxon>
        <taxon>Bacteroidota</taxon>
        <taxon>Flavobacteriia</taxon>
        <taxon>Flavobacteriales</taxon>
        <taxon>Flavobacteriaceae</taxon>
    </lineage>
</organism>
<feature type="domain" description="Histidine kinase/HSP90-like ATPase" evidence="2">
    <location>
        <begin position="436"/>
        <end position="533"/>
    </location>
</feature>
<dbReference type="RefSeq" id="WP_090838425.1">
    <property type="nucleotide sequence ID" value="NZ_FORM01000003.1"/>
</dbReference>
<dbReference type="Gene3D" id="3.30.565.10">
    <property type="entry name" value="Histidine kinase-like ATPase, C-terminal domain"/>
    <property type="match status" value="1"/>
</dbReference>
<gene>
    <name evidence="3" type="ORF">SAMN05443431_10337</name>
</gene>
<dbReference type="SUPFAM" id="SSF55874">
    <property type="entry name" value="ATPase domain of HSP90 chaperone/DNA topoisomerase II/histidine kinase"/>
    <property type="match status" value="1"/>
</dbReference>
<dbReference type="InterPro" id="IPR003594">
    <property type="entry name" value="HATPase_dom"/>
</dbReference>
<keyword evidence="1" id="KW-1133">Transmembrane helix</keyword>
<evidence type="ECO:0000256" key="1">
    <source>
        <dbReference type="SAM" id="Phobius"/>
    </source>
</evidence>
<evidence type="ECO:0000313" key="4">
    <source>
        <dbReference type="Proteomes" id="UP000199559"/>
    </source>
</evidence>
<feature type="transmembrane region" description="Helical" evidence="1">
    <location>
        <begin position="12"/>
        <end position="31"/>
    </location>
</feature>